<dbReference type="Proteomes" id="UP001176941">
    <property type="component" value="Chromosome 12"/>
</dbReference>
<organism evidence="1 2">
    <name type="scientific">Rangifer tarandus platyrhynchus</name>
    <name type="common">Svalbard reindeer</name>
    <dbReference type="NCBI Taxonomy" id="3082113"/>
    <lineage>
        <taxon>Eukaryota</taxon>
        <taxon>Metazoa</taxon>
        <taxon>Chordata</taxon>
        <taxon>Craniata</taxon>
        <taxon>Vertebrata</taxon>
        <taxon>Euteleostomi</taxon>
        <taxon>Mammalia</taxon>
        <taxon>Eutheria</taxon>
        <taxon>Laurasiatheria</taxon>
        <taxon>Artiodactyla</taxon>
        <taxon>Ruminantia</taxon>
        <taxon>Pecora</taxon>
        <taxon>Cervidae</taxon>
        <taxon>Odocoileinae</taxon>
        <taxon>Rangifer</taxon>
    </lineage>
</organism>
<evidence type="ECO:0000313" key="1">
    <source>
        <dbReference type="EMBL" id="CAI9155406.1"/>
    </source>
</evidence>
<proteinExistence type="predicted"/>
<reference evidence="1" key="1">
    <citation type="submission" date="2023-04" db="EMBL/GenBank/DDBJ databases">
        <authorList>
            <consortium name="ELIXIR-Norway"/>
        </authorList>
    </citation>
    <scope>NUCLEOTIDE SEQUENCE [LARGE SCALE GENOMIC DNA]</scope>
</reference>
<protein>
    <submittedName>
        <fullName evidence="1">Uncharacterized protein</fullName>
    </submittedName>
</protein>
<name>A0ABN8Y4N9_RANTA</name>
<feature type="non-terminal residue" evidence="1">
    <location>
        <position position="1"/>
    </location>
</feature>
<evidence type="ECO:0000313" key="2">
    <source>
        <dbReference type="Proteomes" id="UP001176941"/>
    </source>
</evidence>
<keyword evidence="2" id="KW-1185">Reference proteome</keyword>
<sequence length="108" mass="12147">YFSTEEHLVWFQTLAIENKTVISVKIFVWTHVINSFWLSVIDGLNGHNPAVLYLDVGLASTVFLEVSTRCGQHCLSPWTSAFNQMPCGCHPEFNDKPAINGRANCYAK</sequence>
<accession>A0ABN8Y4N9</accession>
<dbReference type="EMBL" id="OX459948">
    <property type="protein sequence ID" value="CAI9155406.1"/>
    <property type="molecule type" value="Genomic_DNA"/>
</dbReference>
<gene>
    <name evidence="1" type="ORF">MRATA1EN1_LOCUS4368</name>
</gene>